<dbReference type="AlphaFoldDB" id="A0AA86VT48"/>
<organism evidence="10 11">
    <name type="scientific">Sphenostylis stenocarpa</name>
    <dbReference type="NCBI Taxonomy" id="92480"/>
    <lineage>
        <taxon>Eukaryota</taxon>
        <taxon>Viridiplantae</taxon>
        <taxon>Streptophyta</taxon>
        <taxon>Embryophyta</taxon>
        <taxon>Tracheophyta</taxon>
        <taxon>Spermatophyta</taxon>
        <taxon>Magnoliopsida</taxon>
        <taxon>eudicotyledons</taxon>
        <taxon>Gunneridae</taxon>
        <taxon>Pentapetalae</taxon>
        <taxon>rosids</taxon>
        <taxon>fabids</taxon>
        <taxon>Fabales</taxon>
        <taxon>Fabaceae</taxon>
        <taxon>Papilionoideae</taxon>
        <taxon>50 kb inversion clade</taxon>
        <taxon>NPAAA clade</taxon>
        <taxon>indigoferoid/millettioid clade</taxon>
        <taxon>Phaseoleae</taxon>
        <taxon>Sphenostylis</taxon>
    </lineage>
</organism>
<keyword evidence="4 7" id="KW-0195">Cyclin</keyword>
<evidence type="ECO:0000256" key="7">
    <source>
        <dbReference type="RuleBase" id="RU000383"/>
    </source>
</evidence>
<dbReference type="InterPro" id="IPR006671">
    <property type="entry name" value="Cyclin_N"/>
</dbReference>
<gene>
    <name evidence="10" type="ORF">AYBTSS11_LOCUS25524</name>
</gene>
<proteinExistence type="inferred from homology"/>
<dbReference type="InterPro" id="IPR004367">
    <property type="entry name" value="Cyclin_C-dom"/>
</dbReference>
<evidence type="ECO:0000256" key="8">
    <source>
        <dbReference type="SAM" id="MobiDB-lite"/>
    </source>
</evidence>
<reference evidence="10" key="1">
    <citation type="submission" date="2023-10" db="EMBL/GenBank/DDBJ databases">
        <authorList>
            <person name="Domelevo Entfellner J.-B."/>
        </authorList>
    </citation>
    <scope>NUCLEOTIDE SEQUENCE</scope>
</reference>
<keyword evidence="5" id="KW-0131">Cell cycle</keyword>
<keyword evidence="3" id="KW-0132">Cell division</keyword>
<evidence type="ECO:0000256" key="1">
    <source>
        <dbReference type="ARBA" id="ARBA00009065"/>
    </source>
</evidence>
<accession>A0AA86VT48</accession>
<evidence type="ECO:0000313" key="11">
    <source>
        <dbReference type="Proteomes" id="UP001189624"/>
    </source>
</evidence>
<evidence type="ECO:0000256" key="2">
    <source>
        <dbReference type="ARBA" id="ARBA00011177"/>
    </source>
</evidence>
<dbReference type="FunFam" id="1.10.472.10:FF:000069">
    <property type="entry name" value="Cyclin-D5-1"/>
    <property type="match status" value="1"/>
</dbReference>
<comment type="subunit">
    <text evidence="2">Interacts with the CDC2 protein kinase to form a serine/threonine kinase holoenzyme complex also known as maturation promoting factor (MPF). The cyclin subunit imparts substrate specificity to the complex.</text>
</comment>
<feature type="domain" description="Cyclin-like" evidence="9">
    <location>
        <begin position="210"/>
        <end position="296"/>
    </location>
</feature>
<evidence type="ECO:0000313" key="10">
    <source>
        <dbReference type="EMBL" id="CAJ1973463.1"/>
    </source>
</evidence>
<name>A0AA86VT48_9FABA</name>
<dbReference type="CDD" id="cd20543">
    <property type="entry name" value="CYCLIN_AtCycD-like_rpt1"/>
    <property type="match status" value="1"/>
</dbReference>
<dbReference type="InterPro" id="IPR036915">
    <property type="entry name" value="Cyclin-like_sf"/>
</dbReference>
<feature type="compositionally biased region" description="Polar residues" evidence="8">
    <location>
        <begin position="414"/>
        <end position="424"/>
    </location>
</feature>
<evidence type="ECO:0000256" key="3">
    <source>
        <dbReference type="ARBA" id="ARBA00022618"/>
    </source>
</evidence>
<protein>
    <recommendedName>
        <fullName evidence="6">B-like cyclin</fullName>
    </recommendedName>
</protein>
<dbReference type="PROSITE" id="PS00292">
    <property type="entry name" value="CYCLINS"/>
    <property type="match status" value="1"/>
</dbReference>
<dbReference type="SUPFAM" id="SSF47954">
    <property type="entry name" value="Cyclin-like"/>
    <property type="match status" value="2"/>
</dbReference>
<evidence type="ECO:0000259" key="9">
    <source>
        <dbReference type="SMART" id="SM00385"/>
    </source>
</evidence>
<dbReference type="Pfam" id="PF02984">
    <property type="entry name" value="Cyclin_C"/>
    <property type="match status" value="1"/>
</dbReference>
<comment type="similarity">
    <text evidence="1">Belongs to the cyclin family. Cyclin D subfamily.</text>
</comment>
<keyword evidence="11" id="KW-1185">Reference proteome</keyword>
<dbReference type="SMART" id="SM00385">
    <property type="entry name" value="CYCLIN"/>
    <property type="match status" value="1"/>
</dbReference>
<dbReference type="InterPro" id="IPR048258">
    <property type="entry name" value="Cyclins_cyclin-box"/>
</dbReference>
<feature type="region of interest" description="Disordered" evidence="8">
    <location>
        <begin position="404"/>
        <end position="446"/>
    </location>
</feature>
<evidence type="ECO:0000256" key="4">
    <source>
        <dbReference type="ARBA" id="ARBA00023127"/>
    </source>
</evidence>
<dbReference type="EMBL" id="OY731406">
    <property type="protein sequence ID" value="CAJ1973463.1"/>
    <property type="molecule type" value="Genomic_DNA"/>
</dbReference>
<dbReference type="GO" id="GO:0051301">
    <property type="term" value="P:cell division"/>
    <property type="evidence" value="ECO:0007669"/>
    <property type="project" value="UniProtKB-KW"/>
</dbReference>
<evidence type="ECO:0000256" key="6">
    <source>
        <dbReference type="ARBA" id="ARBA00032263"/>
    </source>
</evidence>
<dbReference type="InterPro" id="IPR013763">
    <property type="entry name" value="Cyclin-like_dom"/>
</dbReference>
<dbReference type="PANTHER" id="PTHR10177">
    <property type="entry name" value="CYCLINS"/>
    <property type="match status" value="1"/>
</dbReference>
<dbReference type="Gene3D" id="1.10.472.10">
    <property type="entry name" value="Cyclin-like"/>
    <property type="match status" value="2"/>
</dbReference>
<dbReference type="Pfam" id="PF00134">
    <property type="entry name" value="Cyclin_N"/>
    <property type="match status" value="1"/>
</dbReference>
<dbReference type="Proteomes" id="UP001189624">
    <property type="component" value="Chromosome 9"/>
</dbReference>
<evidence type="ECO:0000256" key="5">
    <source>
        <dbReference type="ARBA" id="ARBA00023306"/>
    </source>
</evidence>
<sequence>MKVYAIDGSRGTSKVLMSEQVFSVYLLKEKWTCLTGQAIILRIVSSSGPSVMPSIKSPARFLDFSFRGRGHTQFNPTRSDLDTGLMGFCSPRAVEARDSDSGTQKAKTLWRRPFSHCCSIGSSNLFSENFFVSQMDDLSSSLLCQENETWLEEGGEESGYQLDGSRHDCGVSEDEYVGILVEREIILGFRRGETLVLGDWVKRARMEAINWILKTRATLGFRFETAYLSVTYFDRFLSRRSIDSEKCWAIRLLSIACLSLAAKMEECNVPGLSEFKLDDYSFEGKVIQKMELLVLSTLEWKMGIVTPFDFLSYFITKFSTESPPSPTFSKTMQLIFTTMKEVNLMDKKPSVIAAAATLVAIDQKLTIDAVELKMSSIPQHRLLEPKDVFEYYILIQRLQEEDTKRDTHTPIDVTDSSRVTSSAATAKRRRLTFGDHEGSSHGKGQG</sequence>
<dbReference type="Gramene" id="rna-AYBTSS11_LOCUS25524">
    <property type="protein sequence ID" value="CAJ1973463.1"/>
    <property type="gene ID" value="gene-AYBTSS11_LOCUS25524"/>
</dbReference>
<dbReference type="CDD" id="cd20544">
    <property type="entry name" value="CYCLIN_AtCycD-like_rpt2"/>
    <property type="match status" value="1"/>
</dbReference>
<dbReference type="InterPro" id="IPR039361">
    <property type="entry name" value="Cyclin"/>
</dbReference>